<feature type="domain" description="Alginate lyase 2" evidence="1">
    <location>
        <begin position="204"/>
        <end position="393"/>
    </location>
</feature>
<evidence type="ECO:0000259" key="1">
    <source>
        <dbReference type="Pfam" id="PF08787"/>
    </source>
</evidence>
<dbReference type="InterPro" id="IPR010414">
    <property type="entry name" value="FRG1"/>
</dbReference>
<comment type="caution">
    <text evidence="2">The sequence shown here is derived from an EMBL/GenBank/DDBJ whole genome shotgun (WGS) entry which is preliminary data.</text>
</comment>
<sequence length="394" mass="43537">MKSSILQKRYRDTAFNYRLIFLIFIGIVSFTSCSHEVLESNSNVLALQKGLPIACDIIAIKGNNGKYVTSQNTNVPITANQLTVGDSEKFEVINRSNGQIALRGNNGRYVSSENGQKAMTCNRTAIGAWELFEVIDRGTSKIALRGNNGRYVSSENGNKPLNCNRSAIGAWEIFDVEEQCGGGGNNYNNPYDIPRFKDAIRKSKLQAPTSSTAATSSQLQAGYSSDWFYVVDSDKIGFYQTGSSKRTELRFLNNWNVNNGSRNAHANLKFISQSGDQTTFLQIHDDANAGNGPNKPLLRMYRSKSRGNGNHLWAAVKKDNGGSATQHIDCGPTPSGYFDCDISISNGNMTIKINGNTKVNKDVSYWNYPSYWKAGVYNQNSGGTRINFNELVWN</sequence>
<dbReference type="Pfam" id="PF08787">
    <property type="entry name" value="Alginate_lyase2"/>
    <property type="match status" value="1"/>
</dbReference>
<dbReference type="OrthoDB" id="2985529at2"/>
<dbReference type="Gene3D" id="2.80.10.50">
    <property type="match status" value="2"/>
</dbReference>
<name>A0A162CTV0_9FLAO</name>
<dbReference type="PROSITE" id="PS51257">
    <property type="entry name" value="PROKAR_LIPOPROTEIN"/>
    <property type="match status" value="1"/>
</dbReference>
<dbReference type="Gene3D" id="2.60.120.200">
    <property type="match status" value="1"/>
</dbReference>
<reference evidence="2 3" key="1">
    <citation type="submission" date="2016-01" db="EMBL/GenBank/DDBJ databases">
        <title>The draft genome sequence of Aquimarina sp. RZW4-3-2.</title>
        <authorList>
            <person name="Wang Y."/>
        </authorList>
    </citation>
    <scope>NUCLEOTIDE SEQUENCE [LARGE SCALE GENOMIC DNA]</scope>
    <source>
        <strain evidence="2 3">RZW4-3-2</strain>
    </source>
</reference>
<dbReference type="InterPro" id="IPR008999">
    <property type="entry name" value="Actin-crosslinking"/>
</dbReference>
<dbReference type="RefSeq" id="WP_066313446.1">
    <property type="nucleotide sequence ID" value="NZ_LQRT01000010.1"/>
</dbReference>
<dbReference type="AlphaFoldDB" id="A0A162CTV0"/>
<dbReference type="Pfam" id="PF06229">
    <property type="entry name" value="FRG1"/>
    <property type="match status" value="1"/>
</dbReference>
<keyword evidence="3" id="KW-1185">Reference proteome</keyword>
<gene>
    <name evidence="2" type="ORF">AWE51_24480</name>
</gene>
<accession>A0A162CTV0</accession>
<evidence type="ECO:0000313" key="3">
    <source>
        <dbReference type="Proteomes" id="UP000076715"/>
    </source>
</evidence>
<dbReference type="GO" id="GO:0005975">
    <property type="term" value="P:carbohydrate metabolic process"/>
    <property type="evidence" value="ECO:0007669"/>
    <property type="project" value="UniProtKB-ARBA"/>
</dbReference>
<dbReference type="SUPFAM" id="SSF49899">
    <property type="entry name" value="Concanavalin A-like lectins/glucanases"/>
    <property type="match status" value="1"/>
</dbReference>
<dbReference type="STRING" id="1642818.AWE51_24480"/>
<dbReference type="Proteomes" id="UP000076715">
    <property type="component" value="Unassembled WGS sequence"/>
</dbReference>
<evidence type="ECO:0000313" key="2">
    <source>
        <dbReference type="EMBL" id="KZS40959.1"/>
    </source>
</evidence>
<dbReference type="InterPro" id="IPR014895">
    <property type="entry name" value="Alginate_lyase_2"/>
</dbReference>
<protein>
    <recommendedName>
        <fullName evidence="1">Alginate lyase 2 domain-containing protein</fullName>
    </recommendedName>
</protein>
<proteinExistence type="predicted"/>
<dbReference type="CDD" id="cd23342">
    <property type="entry name" value="beta-trefoil_FSCN_ZgPorA-like"/>
    <property type="match status" value="1"/>
</dbReference>
<dbReference type="EMBL" id="LQRT01000010">
    <property type="protein sequence ID" value="KZS40959.1"/>
    <property type="molecule type" value="Genomic_DNA"/>
</dbReference>
<organism evidence="2 3">
    <name type="scientific">Aquimarina aggregata</name>
    <dbReference type="NCBI Taxonomy" id="1642818"/>
    <lineage>
        <taxon>Bacteria</taxon>
        <taxon>Pseudomonadati</taxon>
        <taxon>Bacteroidota</taxon>
        <taxon>Flavobacteriia</taxon>
        <taxon>Flavobacteriales</taxon>
        <taxon>Flavobacteriaceae</taxon>
        <taxon>Aquimarina</taxon>
    </lineage>
</organism>
<dbReference type="InterPro" id="IPR013320">
    <property type="entry name" value="ConA-like_dom_sf"/>
</dbReference>
<dbReference type="GO" id="GO:0004553">
    <property type="term" value="F:hydrolase activity, hydrolyzing O-glycosyl compounds"/>
    <property type="evidence" value="ECO:0007669"/>
    <property type="project" value="UniProtKB-ARBA"/>
</dbReference>
<dbReference type="SUPFAM" id="SSF50405">
    <property type="entry name" value="Actin-crosslinking proteins"/>
    <property type="match status" value="1"/>
</dbReference>